<evidence type="ECO:0000256" key="2">
    <source>
        <dbReference type="ARBA" id="ARBA00022723"/>
    </source>
</evidence>
<keyword evidence="5" id="KW-0812">Transmembrane</keyword>
<dbReference type="EMBL" id="JAUJEA010000004">
    <property type="protein sequence ID" value="MDN5202137.1"/>
    <property type="molecule type" value="Genomic_DNA"/>
</dbReference>
<dbReference type="Gene3D" id="3.40.720.10">
    <property type="entry name" value="Alkaline Phosphatase, subunit A"/>
    <property type="match status" value="1"/>
</dbReference>
<evidence type="ECO:0000313" key="8">
    <source>
        <dbReference type="Proteomes" id="UP001172082"/>
    </source>
</evidence>
<name>A0ABT8KN06_9BACT</name>
<keyword evidence="2" id="KW-0479">Metal-binding</keyword>
<dbReference type="SUPFAM" id="SSF53649">
    <property type="entry name" value="Alkaline phosphatase-like"/>
    <property type="match status" value="1"/>
</dbReference>
<dbReference type="InterPro" id="IPR017850">
    <property type="entry name" value="Alkaline_phosphatase_core_sf"/>
</dbReference>
<proteinExistence type="inferred from homology"/>
<dbReference type="Pfam" id="PF00884">
    <property type="entry name" value="Sulfatase"/>
    <property type="match status" value="2"/>
</dbReference>
<dbReference type="PANTHER" id="PTHR42693:SF53">
    <property type="entry name" value="ENDO-4-O-SULFATASE"/>
    <property type="match status" value="1"/>
</dbReference>
<evidence type="ECO:0000313" key="7">
    <source>
        <dbReference type="EMBL" id="MDN5202137.1"/>
    </source>
</evidence>
<dbReference type="PROSITE" id="PS00523">
    <property type="entry name" value="SULFATASE_1"/>
    <property type="match status" value="1"/>
</dbReference>
<evidence type="ECO:0000256" key="4">
    <source>
        <dbReference type="ARBA" id="ARBA00022837"/>
    </source>
</evidence>
<comment type="similarity">
    <text evidence="1">Belongs to the sulfatase family.</text>
</comment>
<gene>
    <name evidence="7" type="ORF">QQ008_12205</name>
</gene>
<organism evidence="7 8">
    <name type="scientific">Splendidivirga corallicola</name>
    <dbReference type="NCBI Taxonomy" id="3051826"/>
    <lineage>
        <taxon>Bacteria</taxon>
        <taxon>Pseudomonadati</taxon>
        <taxon>Bacteroidota</taxon>
        <taxon>Cytophagia</taxon>
        <taxon>Cytophagales</taxon>
        <taxon>Splendidivirgaceae</taxon>
        <taxon>Splendidivirga</taxon>
    </lineage>
</organism>
<keyword evidence="8" id="KW-1185">Reference proteome</keyword>
<keyword evidence="4" id="KW-0106">Calcium</keyword>
<evidence type="ECO:0000256" key="5">
    <source>
        <dbReference type="SAM" id="Phobius"/>
    </source>
</evidence>
<keyword evidence="5" id="KW-1133">Transmembrane helix</keyword>
<dbReference type="PANTHER" id="PTHR42693">
    <property type="entry name" value="ARYLSULFATASE FAMILY MEMBER"/>
    <property type="match status" value="1"/>
</dbReference>
<dbReference type="CDD" id="cd16027">
    <property type="entry name" value="SGSH"/>
    <property type="match status" value="1"/>
</dbReference>
<dbReference type="InterPro" id="IPR050738">
    <property type="entry name" value="Sulfatase"/>
</dbReference>
<comment type="caution">
    <text evidence="7">The sequence shown here is derived from an EMBL/GenBank/DDBJ whole genome shotgun (WGS) entry which is preliminary data.</text>
</comment>
<keyword evidence="5" id="KW-0472">Membrane</keyword>
<feature type="domain" description="Sulfatase N-terminal" evidence="6">
    <location>
        <begin position="149"/>
        <end position="291"/>
    </location>
</feature>
<accession>A0ABT8KN06</accession>
<reference evidence="7" key="1">
    <citation type="submission" date="2023-06" db="EMBL/GenBank/DDBJ databases">
        <title>Genomic of Parafulvivirga corallium.</title>
        <authorList>
            <person name="Wang G."/>
        </authorList>
    </citation>
    <scope>NUCLEOTIDE SEQUENCE</scope>
    <source>
        <strain evidence="7">BMA10</strain>
    </source>
</reference>
<protein>
    <submittedName>
        <fullName evidence="7">Sulfatase</fullName>
    </submittedName>
</protein>
<feature type="domain" description="Sulfatase N-terminal" evidence="6">
    <location>
        <begin position="32"/>
        <end position="128"/>
    </location>
</feature>
<dbReference type="InterPro" id="IPR000917">
    <property type="entry name" value="Sulfatase_N"/>
</dbReference>
<evidence type="ECO:0000259" key="6">
    <source>
        <dbReference type="Pfam" id="PF00884"/>
    </source>
</evidence>
<feature type="transmembrane region" description="Helical" evidence="5">
    <location>
        <begin position="6"/>
        <end position="24"/>
    </location>
</feature>
<dbReference type="InterPro" id="IPR024607">
    <property type="entry name" value="Sulfatase_CS"/>
</dbReference>
<dbReference type="RefSeq" id="WP_346752163.1">
    <property type="nucleotide sequence ID" value="NZ_JAUJEA010000004.1"/>
</dbReference>
<sequence length="489" mass="55992">MNLNKIPKFFNLLVITLMVIPFFGNIPKKKSPNIIWILAEDIAPDLSCYGAKGVETPTLDQLAAEGILYKNAFCTAPVCSPSRSAIMTGMHQNAIGANQHRTANKKALPVSVKPITAYLREQGYYTALGCGYSGKTDLNFLHQGLFDGKDWKDRKKGQPFFAQITLPNTHRSWGRDSLNPIDIHEVELPPYYPDIPTTRRDWANGLEEIQIMDRLVAKILERLKKEGIEDETVIIFSGDNGRCHIRGKQFLYDPGLHVPLIIKWPGKVKGGAVDAGLYSLIDVSATILGIASADIPDHMHGSNIFDDDFNGREYVFAARDKMDDTHDAMRAVRSKKFKYILNLMPERPYLQYNRYKESQYPMMAIMNVMHLKGELNEVQRTFMANTKPVEELYDLEKDPHEINNIAKDPQYYDALKNMRQELANWRNSINDKPVSQTFKTGGWPEVYPTRNLAEWQTYMEKWERHLMEGGVSPRSELNKMKYEVRKPEE</sequence>
<keyword evidence="3" id="KW-0378">Hydrolase</keyword>
<evidence type="ECO:0000256" key="3">
    <source>
        <dbReference type="ARBA" id="ARBA00022801"/>
    </source>
</evidence>
<evidence type="ECO:0000256" key="1">
    <source>
        <dbReference type="ARBA" id="ARBA00008779"/>
    </source>
</evidence>
<dbReference type="Proteomes" id="UP001172082">
    <property type="component" value="Unassembled WGS sequence"/>
</dbReference>